<reference evidence="3" key="1">
    <citation type="submission" date="2016-10" db="EMBL/GenBank/DDBJ databases">
        <authorList>
            <person name="Varghese N."/>
            <person name="Submissions S."/>
        </authorList>
    </citation>
    <scope>NUCLEOTIDE SEQUENCE [LARGE SCALE GENOMIC DNA]</scope>
    <source>
        <strain evidence="3">DSM 4771</strain>
    </source>
</reference>
<organism evidence="2 3">
    <name type="scientific">Salimicrobium halophilum</name>
    <dbReference type="NCBI Taxonomy" id="86666"/>
    <lineage>
        <taxon>Bacteria</taxon>
        <taxon>Bacillati</taxon>
        <taxon>Bacillota</taxon>
        <taxon>Bacilli</taxon>
        <taxon>Bacillales</taxon>
        <taxon>Bacillaceae</taxon>
        <taxon>Salimicrobium</taxon>
    </lineage>
</organism>
<dbReference type="STRING" id="86666.SAMN04490247_2725"/>
<dbReference type="EMBL" id="FNEV01000009">
    <property type="protein sequence ID" value="SDJ65868.1"/>
    <property type="molecule type" value="Genomic_DNA"/>
</dbReference>
<protein>
    <recommendedName>
        <fullName evidence="1">DUF4178 domain-containing protein</fullName>
    </recommendedName>
</protein>
<accession>A0A1G8VIJ5</accession>
<gene>
    <name evidence="2" type="ORF">SAMN04490247_2725</name>
</gene>
<name>A0A1G8VIJ5_9BACI</name>
<sequence length="170" mass="19337">MSFLKRLFSKTKKPSTEVEERHALNLQVGDIVTYDLADYEVVGKLTYRDGSYEWYSYQLLEGRDTKWLSAEMDDELELGMYEKVQLPVNKPYPADVDYEGQTFHKEEEGEAKVLGEGRSSNLQGSTVRYADYLSDDGELMLSMEAWGSEIEVSVGSSLEEYELKIIAGST</sequence>
<proteinExistence type="predicted"/>
<keyword evidence="3" id="KW-1185">Reference proteome</keyword>
<evidence type="ECO:0000313" key="2">
    <source>
        <dbReference type="EMBL" id="SDJ65868.1"/>
    </source>
</evidence>
<dbReference type="Proteomes" id="UP000199225">
    <property type="component" value="Unassembled WGS sequence"/>
</dbReference>
<dbReference type="RefSeq" id="WP_093194419.1">
    <property type="nucleotide sequence ID" value="NZ_FNEV01000009.1"/>
</dbReference>
<dbReference type="Pfam" id="PF13785">
    <property type="entry name" value="DUF4178"/>
    <property type="match status" value="1"/>
</dbReference>
<dbReference type="OrthoDB" id="3775810at2"/>
<evidence type="ECO:0000313" key="3">
    <source>
        <dbReference type="Proteomes" id="UP000199225"/>
    </source>
</evidence>
<dbReference type="AlphaFoldDB" id="A0A1G8VIJ5"/>
<evidence type="ECO:0000259" key="1">
    <source>
        <dbReference type="Pfam" id="PF13785"/>
    </source>
</evidence>
<dbReference type="InterPro" id="IPR025235">
    <property type="entry name" value="DUF4178"/>
</dbReference>
<feature type="domain" description="DUF4178" evidence="1">
    <location>
        <begin position="27"/>
        <end position="159"/>
    </location>
</feature>